<dbReference type="PROSITE" id="PS00012">
    <property type="entry name" value="PHOSPHOPANTETHEINE"/>
    <property type="match status" value="1"/>
</dbReference>
<sequence>MFSRQFTKFVSLAARVPSTNGLVLRSNVAMKAAATSRWYSAAGALSHDQIRDRIFAVLHDFDKVKQENVSETADFQKDLGLDSLDTVEVVMAIEEEFGVEIPDQDADNIANVADAIKFIASSEGAN</sequence>
<dbReference type="NCBIfam" id="TIGR00517">
    <property type="entry name" value="acyl_carrier"/>
    <property type="match status" value="1"/>
</dbReference>
<evidence type="ECO:0000256" key="2">
    <source>
        <dbReference type="ARBA" id="ARBA00005194"/>
    </source>
</evidence>
<keyword evidence="7" id="KW-0597">Phosphoprotein</keyword>
<gene>
    <name evidence="16" type="ORF">AYI68_g1982</name>
</gene>
<keyword evidence="4" id="KW-0813">Transport</keyword>
<evidence type="ECO:0000259" key="15">
    <source>
        <dbReference type="PROSITE" id="PS50075"/>
    </source>
</evidence>
<keyword evidence="9" id="KW-0809">Transit peptide</keyword>
<dbReference type="PANTHER" id="PTHR20863:SF28">
    <property type="entry name" value="ACYL CARRIER PROTEIN, MITOCHONDRIAL"/>
    <property type="match status" value="1"/>
</dbReference>
<comment type="similarity">
    <text evidence="3">Belongs to the acyl carrier protein (ACP) family.</text>
</comment>
<dbReference type="HAMAP" id="MF_01217">
    <property type="entry name" value="Acyl_carrier"/>
    <property type="match status" value="1"/>
</dbReference>
<dbReference type="Pfam" id="PF00550">
    <property type="entry name" value="PP-binding"/>
    <property type="match status" value="1"/>
</dbReference>
<dbReference type="AlphaFoldDB" id="A0A1R0H408"/>
<comment type="function">
    <text evidence="14">Carrier of the growing fatty acid chain in fatty acid biosynthesis.</text>
</comment>
<evidence type="ECO:0000256" key="1">
    <source>
        <dbReference type="ARBA" id="ARBA00004173"/>
    </source>
</evidence>
<dbReference type="PANTHER" id="PTHR20863">
    <property type="entry name" value="ACYL CARRIER PROTEIN"/>
    <property type="match status" value="1"/>
</dbReference>
<keyword evidence="17" id="KW-1185">Reference proteome</keyword>
<keyword evidence="6 14" id="KW-0444">Lipid biosynthesis</keyword>
<dbReference type="NCBIfam" id="NF002148">
    <property type="entry name" value="PRK00982.1-2"/>
    <property type="match status" value="1"/>
</dbReference>
<evidence type="ECO:0000256" key="4">
    <source>
        <dbReference type="ARBA" id="ARBA00022448"/>
    </source>
</evidence>
<comment type="caution">
    <text evidence="16">The sequence shown here is derived from an EMBL/GenBank/DDBJ whole genome shotgun (WGS) entry which is preliminary data.</text>
</comment>
<name>A0A1R0H408_9FUNG</name>
<keyword evidence="11" id="KW-0443">Lipid metabolism</keyword>
<organism evidence="16 17">
    <name type="scientific">Smittium mucronatum</name>
    <dbReference type="NCBI Taxonomy" id="133383"/>
    <lineage>
        <taxon>Eukaryota</taxon>
        <taxon>Fungi</taxon>
        <taxon>Fungi incertae sedis</taxon>
        <taxon>Zoopagomycota</taxon>
        <taxon>Kickxellomycotina</taxon>
        <taxon>Harpellomycetes</taxon>
        <taxon>Harpellales</taxon>
        <taxon>Legeriomycetaceae</taxon>
        <taxon>Smittium</taxon>
    </lineage>
</organism>
<feature type="domain" description="Carrier" evidence="15">
    <location>
        <begin position="48"/>
        <end position="123"/>
    </location>
</feature>
<evidence type="ECO:0000256" key="11">
    <source>
        <dbReference type="ARBA" id="ARBA00023098"/>
    </source>
</evidence>
<dbReference type="EMBL" id="LSSL01000718">
    <property type="protein sequence ID" value="OLY83865.1"/>
    <property type="molecule type" value="Genomic_DNA"/>
</dbReference>
<dbReference type="PROSITE" id="PS50075">
    <property type="entry name" value="CARRIER"/>
    <property type="match status" value="1"/>
</dbReference>
<evidence type="ECO:0000313" key="16">
    <source>
        <dbReference type="EMBL" id="OLY83865.1"/>
    </source>
</evidence>
<evidence type="ECO:0000256" key="8">
    <source>
        <dbReference type="ARBA" id="ARBA00022832"/>
    </source>
</evidence>
<evidence type="ECO:0000256" key="6">
    <source>
        <dbReference type="ARBA" id="ARBA00022516"/>
    </source>
</evidence>
<dbReference type="GO" id="GO:0000035">
    <property type="term" value="F:acyl binding"/>
    <property type="evidence" value="ECO:0007669"/>
    <property type="project" value="TreeGrafter"/>
</dbReference>
<protein>
    <recommendedName>
        <fullName evidence="14">Acyl carrier protein</fullName>
    </recommendedName>
</protein>
<comment type="pathway">
    <text evidence="2">Lipid metabolism; fatty acid biosynthesis.</text>
</comment>
<dbReference type="SUPFAM" id="SSF47336">
    <property type="entry name" value="ACP-like"/>
    <property type="match status" value="1"/>
</dbReference>
<dbReference type="InterPro" id="IPR006162">
    <property type="entry name" value="Ppantetheine_attach_site"/>
</dbReference>
<evidence type="ECO:0000256" key="12">
    <source>
        <dbReference type="ARBA" id="ARBA00023128"/>
    </source>
</evidence>
<evidence type="ECO:0000256" key="3">
    <source>
        <dbReference type="ARBA" id="ARBA00010930"/>
    </source>
</evidence>
<evidence type="ECO:0000256" key="13">
    <source>
        <dbReference type="ARBA" id="ARBA00023160"/>
    </source>
</evidence>
<dbReference type="GO" id="GO:0099128">
    <property type="term" value="C:mitochondrial [2Fe-2S] assembly complex"/>
    <property type="evidence" value="ECO:0007669"/>
    <property type="project" value="UniProtKB-ARBA"/>
</dbReference>
<dbReference type="GO" id="GO:0000036">
    <property type="term" value="F:acyl carrier activity"/>
    <property type="evidence" value="ECO:0007669"/>
    <property type="project" value="TreeGrafter"/>
</dbReference>
<dbReference type="Proteomes" id="UP000187455">
    <property type="component" value="Unassembled WGS sequence"/>
</dbReference>
<keyword evidence="5 14" id="KW-0596">Phosphopantetheine</keyword>
<evidence type="ECO:0000256" key="5">
    <source>
        <dbReference type="ARBA" id="ARBA00022450"/>
    </source>
</evidence>
<dbReference type="FunFam" id="1.10.1200.10:FF:000003">
    <property type="entry name" value="Acyl carrier protein"/>
    <property type="match status" value="1"/>
</dbReference>
<dbReference type="InterPro" id="IPR036736">
    <property type="entry name" value="ACP-like_sf"/>
</dbReference>
<dbReference type="InterPro" id="IPR003231">
    <property type="entry name" value="ACP"/>
</dbReference>
<evidence type="ECO:0000313" key="17">
    <source>
        <dbReference type="Proteomes" id="UP000187455"/>
    </source>
</evidence>
<comment type="subcellular location">
    <subcellularLocation>
        <location evidence="1">Mitochondrion</location>
    </subcellularLocation>
</comment>
<keyword evidence="13 14" id="KW-0275">Fatty acid biosynthesis</keyword>
<proteinExistence type="inferred from homology"/>
<accession>A0A1R0H408</accession>
<keyword evidence="10" id="KW-0249">Electron transport</keyword>
<evidence type="ECO:0000256" key="7">
    <source>
        <dbReference type="ARBA" id="ARBA00022553"/>
    </source>
</evidence>
<dbReference type="STRING" id="133383.A0A1R0H408"/>
<dbReference type="OrthoDB" id="448946at2759"/>
<evidence type="ECO:0000256" key="14">
    <source>
        <dbReference type="RuleBase" id="RU000722"/>
    </source>
</evidence>
<reference evidence="16 17" key="1">
    <citation type="journal article" date="2016" name="Mol. Biol. Evol.">
        <title>Genome-Wide Survey of Gut Fungi (Harpellales) Reveals the First Horizontally Transferred Ubiquitin Gene from a Mosquito Host.</title>
        <authorList>
            <person name="Wang Y."/>
            <person name="White M.M."/>
            <person name="Kvist S."/>
            <person name="Moncalvo J.M."/>
        </authorList>
    </citation>
    <scope>NUCLEOTIDE SEQUENCE [LARGE SCALE GENOMIC DNA]</scope>
    <source>
        <strain evidence="16 17">ALG-7-W6</strain>
    </source>
</reference>
<evidence type="ECO:0000256" key="9">
    <source>
        <dbReference type="ARBA" id="ARBA00022946"/>
    </source>
</evidence>
<evidence type="ECO:0000256" key="10">
    <source>
        <dbReference type="ARBA" id="ARBA00022982"/>
    </source>
</evidence>
<dbReference type="InterPro" id="IPR009081">
    <property type="entry name" value="PP-bd_ACP"/>
</dbReference>
<keyword evidence="8" id="KW-0276">Fatty acid metabolism</keyword>
<dbReference type="Gene3D" id="1.10.1200.10">
    <property type="entry name" value="ACP-like"/>
    <property type="match status" value="1"/>
</dbReference>
<keyword evidence="12" id="KW-0496">Mitochondrion</keyword>